<comment type="similarity">
    <text evidence="1">Belongs to the AB hydrolase superfamily. AB hydrolase 2 family.</text>
</comment>
<keyword evidence="2" id="KW-0378">Hydrolase</keyword>
<evidence type="ECO:0000259" key="4">
    <source>
        <dbReference type="Pfam" id="PF02230"/>
    </source>
</evidence>
<dbReference type="Pfam" id="PF02230">
    <property type="entry name" value="Abhydrolase_2"/>
    <property type="match status" value="1"/>
</dbReference>
<feature type="signal peptide" evidence="3">
    <location>
        <begin position="1"/>
        <end position="21"/>
    </location>
</feature>
<name>A0A235BP71_UNCW3</name>
<protein>
    <recommendedName>
        <fullName evidence="4">Phospholipase/carboxylesterase/thioesterase domain-containing protein</fullName>
    </recommendedName>
</protein>
<dbReference type="NCBIfam" id="NF047558">
    <property type="entry name" value="TPR_END_plus"/>
    <property type="match status" value="1"/>
</dbReference>
<dbReference type="PANTHER" id="PTHR10655">
    <property type="entry name" value="LYSOPHOSPHOLIPASE-RELATED"/>
    <property type="match status" value="1"/>
</dbReference>
<proteinExistence type="inferred from homology"/>
<feature type="domain" description="Phospholipase/carboxylesterase/thioesterase" evidence="4">
    <location>
        <begin position="183"/>
        <end position="376"/>
    </location>
</feature>
<comment type="caution">
    <text evidence="5">The sequence shown here is derived from an EMBL/GenBank/DDBJ whole genome shotgun (WGS) entry which is preliminary data.</text>
</comment>
<organism evidence="5 6">
    <name type="scientific">candidate division WOR-3 bacterium JGI_Cruoil_03_51_56</name>
    <dbReference type="NCBI Taxonomy" id="1973747"/>
    <lineage>
        <taxon>Bacteria</taxon>
        <taxon>Bacteria division WOR-3</taxon>
    </lineage>
</organism>
<feature type="chain" id="PRO_5013099345" description="Phospholipase/carboxylesterase/thioesterase domain-containing protein" evidence="3">
    <location>
        <begin position="22"/>
        <end position="378"/>
    </location>
</feature>
<dbReference type="InterPro" id="IPR003140">
    <property type="entry name" value="PLipase/COase/thioEstase"/>
</dbReference>
<dbReference type="Gene3D" id="3.40.50.1820">
    <property type="entry name" value="alpha/beta hydrolase"/>
    <property type="match status" value="1"/>
</dbReference>
<dbReference type="AlphaFoldDB" id="A0A235BP71"/>
<evidence type="ECO:0000313" key="6">
    <source>
        <dbReference type="Proteomes" id="UP000215559"/>
    </source>
</evidence>
<sequence>MRDFSKCLVFSCLVLSPIVFAQASTKPTVVNWTQPESLNPLQENIGDFLDVDLEPYAKKAYDAYQAGNYQEAARYYLVGLRYDITDANSIYNLACCYGLLGKDSLAAKYLKRAEKAGFDNIEHLKKDPDFEKVRGKPVFDAAVDSIDLRIQKKKEGLGEFIVIDAPALFKCRVHLPEDYDSTKAFPLVIGLHGLGSSADRFITLWKRFGQSEFIYAAPQAPYPFSVGKEIGYSWYTRIPGDSAKTALSKMMSENYIIDIVREMSRRYKTNGVYLLGFSQGCGFTYTTGIKHHELFKGLICFGGWLDTDWLSEEAIEAAKGLRIFIAHGKQDNVVEYDNGAKARNLLKKHGYDVTFRDFKGGHTVNEEVLKQAVKWMKR</sequence>
<dbReference type="GO" id="GO:0016787">
    <property type="term" value="F:hydrolase activity"/>
    <property type="evidence" value="ECO:0007669"/>
    <property type="project" value="UniProtKB-KW"/>
</dbReference>
<evidence type="ECO:0000256" key="3">
    <source>
        <dbReference type="SAM" id="SignalP"/>
    </source>
</evidence>
<keyword evidence="3" id="KW-0732">Signal</keyword>
<evidence type="ECO:0000256" key="2">
    <source>
        <dbReference type="ARBA" id="ARBA00022801"/>
    </source>
</evidence>
<dbReference type="Gene3D" id="1.25.40.10">
    <property type="entry name" value="Tetratricopeptide repeat domain"/>
    <property type="match status" value="1"/>
</dbReference>
<dbReference type="SUPFAM" id="SSF48452">
    <property type="entry name" value="TPR-like"/>
    <property type="match status" value="1"/>
</dbReference>
<dbReference type="SUPFAM" id="SSF53474">
    <property type="entry name" value="alpha/beta-Hydrolases"/>
    <property type="match status" value="1"/>
</dbReference>
<accession>A0A235BP71</accession>
<reference evidence="5 6" key="1">
    <citation type="submission" date="2017-07" db="EMBL/GenBank/DDBJ databases">
        <title>Recovery of genomes from metagenomes via a dereplication, aggregation, and scoring strategy.</title>
        <authorList>
            <person name="Sieber C.M."/>
            <person name="Probst A.J."/>
            <person name="Sharrar A."/>
            <person name="Thomas B.C."/>
            <person name="Hess M."/>
            <person name="Tringe S.G."/>
            <person name="Banfield J.F."/>
        </authorList>
    </citation>
    <scope>NUCLEOTIDE SEQUENCE [LARGE SCALE GENOMIC DNA]</scope>
    <source>
        <strain evidence="5">JGI_Cruoil_03_51_56</strain>
    </source>
</reference>
<dbReference type="Proteomes" id="UP000215559">
    <property type="component" value="Unassembled WGS sequence"/>
</dbReference>
<dbReference type="InterPro" id="IPR011990">
    <property type="entry name" value="TPR-like_helical_dom_sf"/>
</dbReference>
<evidence type="ECO:0000313" key="5">
    <source>
        <dbReference type="EMBL" id="OYD13956.1"/>
    </source>
</evidence>
<gene>
    <name evidence="5" type="ORF">CH330_09750</name>
</gene>
<dbReference type="EMBL" id="NOZP01000184">
    <property type="protein sequence ID" value="OYD13956.1"/>
    <property type="molecule type" value="Genomic_DNA"/>
</dbReference>
<evidence type="ECO:0000256" key="1">
    <source>
        <dbReference type="ARBA" id="ARBA00006499"/>
    </source>
</evidence>
<dbReference type="InterPro" id="IPR029058">
    <property type="entry name" value="AB_hydrolase_fold"/>
</dbReference>
<dbReference type="InterPro" id="IPR050565">
    <property type="entry name" value="LYPA1-2/EST-like"/>
</dbReference>
<dbReference type="PANTHER" id="PTHR10655:SF17">
    <property type="entry name" value="LYSOPHOSPHOLIPASE-LIKE PROTEIN 1"/>
    <property type="match status" value="1"/>
</dbReference>